<dbReference type="EMBL" id="JAFJYH010000117">
    <property type="protein sequence ID" value="KAG4418933.1"/>
    <property type="molecule type" value="Genomic_DNA"/>
</dbReference>
<dbReference type="AlphaFoldDB" id="A0A8H7WA82"/>
<accession>A0A8H7WA82</accession>
<proteinExistence type="predicted"/>
<feature type="chain" id="PRO_5034818090" evidence="1">
    <location>
        <begin position="19"/>
        <end position="319"/>
    </location>
</feature>
<evidence type="ECO:0000256" key="1">
    <source>
        <dbReference type="SAM" id="SignalP"/>
    </source>
</evidence>
<evidence type="ECO:0000313" key="3">
    <source>
        <dbReference type="Proteomes" id="UP000664132"/>
    </source>
</evidence>
<reference evidence="2" key="1">
    <citation type="submission" date="2021-02" db="EMBL/GenBank/DDBJ databases">
        <title>Genome sequence Cadophora malorum strain M34.</title>
        <authorList>
            <person name="Stefanovic E."/>
            <person name="Vu D."/>
            <person name="Scully C."/>
            <person name="Dijksterhuis J."/>
            <person name="Roader J."/>
            <person name="Houbraken J."/>
        </authorList>
    </citation>
    <scope>NUCLEOTIDE SEQUENCE</scope>
    <source>
        <strain evidence="2">M34</strain>
    </source>
</reference>
<name>A0A8H7WA82_9HELO</name>
<sequence>MQFQVLALTFGLLAIVAGTETHGSPPVEFEVRLLGSAEPLTTDIKDSYEKAAACIAYDRIKSTRLGKQCAVAANKNVADKRNATYALKDCIIETSANERIFFDLLSEDIKKADKLWTKVVQQSDDDMKSWIAARASVKAYFNLTLTAVQFAGWTLSPFADAANLHGNPEHYYKSTPSNATDTSSEILEGWGGVLSTLGMLRTHFKVPSYAIPSFDNVQYPASWDQGPQFLLPLQRAGLKQLMDGTTFGVLHIAVRDLSAAEVAEAGQAGIEVYSAVWAPAWDDASAADREEYRKFLQDEAEHMVVEIVNLTLQARDDLS</sequence>
<comment type="caution">
    <text evidence="2">The sequence shown here is derived from an EMBL/GenBank/DDBJ whole genome shotgun (WGS) entry which is preliminary data.</text>
</comment>
<protein>
    <submittedName>
        <fullName evidence="2">Uncharacterized protein</fullName>
    </submittedName>
</protein>
<keyword evidence="1" id="KW-0732">Signal</keyword>
<organism evidence="2 3">
    <name type="scientific">Cadophora malorum</name>
    <dbReference type="NCBI Taxonomy" id="108018"/>
    <lineage>
        <taxon>Eukaryota</taxon>
        <taxon>Fungi</taxon>
        <taxon>Dikarya</taxon>
        <taxon>Ascomycota</taxon>
        <taxon>Pezizomycotina</taxon>
        <taxon>Leotiomycetes</taxon>
        <taxon>Helotiales</taxon>
        <taxon>Ploettnerulaceae</taxon>
        <taxon>Cadophora</taxon>
    </lineage>
</organism>
<dbReference type="OrthoDB" id="3006326at2759"/>
<evidence type="ECO:0000313" key="2">
    <source>
        <dbReference type="EMBL" id="KAG4418933.1"/>
    </source>
</evidence>
<gene>
    <name evidence="2" type="ORF">IFR04_007969</name>
</gene>
<feature type="signal peptide" evidence="1">
    <location>
        <begin position="1"/>
        <end position="18"/>
    </location>
</feature>
<dbReference type="Proteomes" id="UP000664132">
    <property type="component" value="Unassembled WGS sequence"/>
</dbReference>
<keyword evidence="3" id="KW-1185">Reference proteome</keyword>